<dbReference type="GO" id="GO:0043709">
    <property type="term" value="P:cell adhesion involved in single-species biofilm formation"/>
    <property type="evidence" value="ECO:0007669"/>
    <property type="project" value="TreeGrafter"/>
</dbReference>
<comment type="caution">
    <text evidence="6">The sequence shown here is derived from an EMBL/GenBank/DDBJ whole genome shotgun (WGS) entry which is preliminary data.</text>
</comment>
<dbReference type="Gene3D" id="2.60.40.1090">
    <property type="entry name" value="Fimbrial-type adhesion domain"/>
    <property type="match status" value="1"/>
</dbReference>
<dbReference type="InterPro" id="IPR008966">
    <property type="entry name" value="Adhesion_dom_sf"/>
</dbReference>
<dbReference type="PANTHER" id="PTHR33420:SF3">
    <property type="entry name" value="FIMBRIAL SUBUNIT ELFA"/>
    <property type="match status" value="1"/>
</dbReference>
<dbReference type="EMBL" id="BSFN01000001">
    <property type="protein sequence ID" value="GLK87075.1"/>
    <property type="molecule type" value="Genomic_DNA"/>
</dbReference>
<reference evidence="6" key="1">
    <citation type="journal article" date="2014" name="Int. J. Syst. Evol. Microbiol.">
        <title>Complete genome sequence of Corynebacterium casei LMG S-19264T (=DSM 44701T), isolated from a smear-ripened cheese.</title>
        <authorList>
            <consortium name="US DOE Joint Genome Institute (JGI-PGF)"/>
            <person name="Walter F."/>
            <person name="Albersmeier A."/>
            <person name="Kalinowski J."/>
            <person name="Ruckert C."/>
        </authorList>
    </citation>
    <scope>NUCLEOTIDE SEQUENCE</scope>
    <source>
        <strain evidence="6">VKM B-2935</strain>
    </source>
</reference>
<feature type="signal peptide" evidence="5">
    <location>
        <begin position="1"/>
        <end position="23"/>
    </location>
</feature>
<feature type="chain" id="PRO_5040872240" evidence="5">
    <location>
        <begin position="24"/>
        <end position="200"/>
    </location>
</feature>
<keyword evidence="3 5" id="KW-0732">Signal</keyword>
<name>A0A9W6K058_9PSED</name>
<keyword evidence="4" id="KW-0281">Fimbrium</keyword>
<dbReference type="RefSeq" id="WP_271193301.1">
    <property type="nucleotide sequence ID" value="NZ_BSFN01000001.1"/>
</dbReference>
<dbReference type="Pfam" id="PF16970">
    <property type="entry name" value="FimA"/>
    <property type="match status" value="1"/>
</dbReference>
<dbReference type="InterPro" id="IPR036937">
    <property type="entry name" value="Adhesion_dom_fimbrial_sf"/>
</dbReference>
<evidence type="ECO:0000256" key="4">
    <source>
        <dbReference type="ARBA" id="ARBA00023263"/>
    </source>
</evidence>
<comment type="similarity">
    <text evidence="2">Belongs to the fimbrial protein family.</text>
</comment>
<dbReference type="SUPFAM" id="SSF49401">
    <property type="entry name" value="Bacterial adhesins"/>
    <property type="match status" value="1"/>
</dbReference>
<organism evidence="6 7">
    <name type="scientific">Pseudomonas turukhanskensis</name>
    <dbReference type="NCBI Taxonomy" id="1806536"/>
    <lineage>
        <taxon>Bacteria</taxon>
        <taxon>Pseudomonadati</taxon>
        <taxon>Pseudomonadota</taxon>
        <taxon>Gammaproteobacteria</taxon>
        <taxon>Pseudomonadales</taxon>
        <taxon>Pseudomonadaceae</taxon>
        <taxon>Pseudomonas</taxon>
    </lineage>
</organism>
<evidence type="ECO:0000256" key="2">
    <source>
        <dbReference type="ARBA" id="ARBA00006671"/>
    </source>
</evidence>
<comment type="subcellular location">
    <subcellularLocation>
        <location evidence="1">Fimbrium</location>
    </subcellularLocation>
</comment>
<reference evidence="6" key="2">
    <citation type="submission" date="2023-01" db="EMBL/GenBank/DDBJ databases">
        <authorList>
            <person name="Sun Q."/>
            <person name="Evtushenko L."/>
        </authorList>
    </citation>
    <scope>NUCLEOTIDE SEQUENCE</scope>
    <source>
        <strain evidence="6">VKM B-2935</strain>
    </source>
</reference>
<evidence type="ECO:0000256" key="1">
    <source>
        <dbReference type="ARBA" id="ARBA00004561"/>
    </source>
</evidence>
<dbReference type="Proteomes" id="UP001143328">
    <property type="component" value="Unassembled WGS sequence"/>
</dbReference>
<evidence type="ECO:0000313" key="6">
    <source>
        <dbReference type="EMBL" id="GLK87075.1"/>
    </source>
</evidence>
<dbReference type="PANTHER" id="PTHR33420">
    <property type="entry name" value="FIMBRIAL SUBUNIT ELFA-RELATED"/>
    <property type="match status" value="1"/>
</dbReference>
<evidence type="ECO:0000313" key="7">
    <source>
        <dbReference type="Proteomes" id="UP001143328"/>
    </source>
</evidence>
<dbReference type="InterPro" id="IPR050263">
    <property type="entry name" value="Bact_Fimbrial_Adh_Pro"/>
</dbReference>
<sequence length="200" mass="20637">MKHKLLAISSIMAMAATAQTAMADSGTIEFEGAITATTCDVTVNGQTNDALVTLPTISQSLLKTEGAVAGRTPIKFELTDCILAVANPDPTATTDPALQGFAKVYFNAATGTDFINPAGRLDIDDTIADAATNVNLQILGTDNVAMDLSQDVDLQGTAASTKIENGAATMMYGVQYYATGATGAGIGKVSSSVGYEIHYE</sequence>
<proteinExistence type="inferred from homology"/>
<protein>
    <submittedName>
        <fullName evidence="6">Ferrous iron transporter B</fullName>
    </submittedName>
</protein>
<dbReference type="GO" id="GO:0009289">
    <property type="term" value="C:pilus"/>
    <property type="evidence" value="ECO:0007669"/>
    <property type="project" value="UniProtKB-SubCell"/>
</dbReference>
<evidence type="ECO:0000256" key="5">
    <source>
        <dbReference type="SAM" id="SignalP"/>
    </source>
</evidence>
<evidence type="ECO:0000256" key="3">
    <source>
        <dbReference type="ARBA" id="ARBA00022729"/>
    </source>
</evidence>
<keyword evidence="7" id="KW-1185">Reference proteome</keyword>
<dbReference type="InterPro" id="IPR039458">
    <property type="entry name" value="FimA-like"/>
</dbReference>
<gene>
    <name evidence="6" type="ORF">GCM10017655_01370</name>
</gene>
<dbReference type="AlphaFoldDB" id="A0A9W6K058"/>
<accession>A0A9W6K058</accession>